<gene>
    <name evidence="2" type="ORF">E4Q08_22825</name>
</gene>
<dbReference type="Proteomes" id="UP000886469">
    <property type="component" value="Unassembled WGS sequence"/>
</dbReference>
<evidence type="ECO:0008006" key="4">
    <source>
        <dbReference type="Google" id="ProtNLM"/>
    </source>
</evidence>
<dbReference type="RefSeq" id="WP_169072104.1">
    <property type="nucleotide sequence ID" value="NZ_SPMX01000101.1"/>
</dbReference>
<name>A0ABX1TDU0_9PROT</name>
<protein>
    <recommendedName>
        <fullName evidence="4">ABC transmembrane type-1 domain-containing protein</fullName>
    </recommendedName>
</protein>
<evidence type="ECO:0000313" key="2">
    <source>
        <dbReference type="EMBL" id="NMQ07868.1"/>
    </source>
</evidence>
<feature type="transmembrane region" description="Helical" evidence="1">
    <location>
        <begin position="108"/>
        <end position="129"/>
    </location>
</feature>
<organism evidence="2 3">
    <name type="scientific">Candidatus Accumulibacter contiguus</name>
    <dbReference type="NCBI Taxonomy" id="2954381"/>
    <lineage>
        <taxon>Bacteria</taxon>
        <taxon>Pseudomonadati</taxon>
        <taxon>Pseudomonadota</taxon>
        <taxon>Betaproteobacteria</taxon>
        <taxon>Candidatus Accumulibacter</taxon>
    </lineage>
</organism>
<accession>A0ABX1TDU0</accession>
<keyword evidence="3" id="KW-1185">Reference proteome</keyword>
<evidence type="ECO:0000313" key="3">
    <source>
        <dbReference type="Proteomes" id="UP000886469"/>
    </source>
</evidence>
<dbReference type="EMBL" id="SPMX01000101">
    <property type="protein sequence ID" value="NMQ07868.1"/>
    <property type="molecule type" value="Genomic_DNA"/>
</dbReference>
<keyword evidence="1" id="KW-1133">Transmembrane helix</keyword>
<sequence>MAVSELAASGSQALVACAHFANALALLSVSFACRNIARSERQATERYRNKLNLLRRTILEIIGSAKLNAMQVEGNANALQIADNAPKELHIADLADRRRWNTALFMKLVYDAGVFAGTVYLGMMLASVATAP</sequence>
<evidence type="ECO:0000256" key="1">
    <source>
        <dbReference type="SAM" id="Phobius"/>
    </source>
</evidence>
<reference evidence="2" key="1">
    <citation type="submission" date="2019-03" db="EMBL/GenBank/DDBJ databases">
        <title>Metabolic reconstructions from genomes of highly enriched 'Candidatus Accumulibacter' and 'Candidatus Competibacter' bioreactor populations.</title>
        <authorList>
            <person name="Annavajhala M.K."/>
            <person name="Welles L."/>
            <person name="Abbas B."/>
            <person name="Sorokin D."/>
            <person name="Park H."/>
            <person name="Van Loosdrecht M."/>
            <person name="Chandran K."/>
        </authorList>
    </citation>
    <scope>NUCLEOTIDE SEQUENCE</scope>
    <source>
        <strain evidence="2">SBR_L</strain>
    </source>
</reference>
<feature type="transmembrane region" description="Helical" evidence="1">
    <location>
        <begin position="12"/>
        <end position="33"/>
    </location>
</feature>
<keyword evidence="1" id="KW-0812">Transmembrane</keyword>
<keyword evidence="1" id="KW-0472">Membrane</keyword>
<comment type="caution">
    <text evidence="2">The sequence shown here is derived from an EMBL/GenBank/DDBJ whole genome shotgun (WGS) entry which is preliminary data.</text>
</comment>
<proteinExistence type="predicted"/>